<evidence type="ECO:0000313" key="2">
    <source>
        <dbReference type="Proteomes" id="UP000887023"/>
    </source>
</evidence>
<evidence type="ECO:0000313" key="1">
    <source>
        <dbReference type="EMBL" id="QXQ14098.1"/>
    </source>
</evidence>
<sequence length="82" mass="9250">MSYKYFADDDYAVYRVDAAAPDEGLAPAERFSGATSEWFPLLYAQRDPQCLAAKMMNGDVQQVSEREALRVCEVIRVRATQP</sequence>
<protein>
    <submittedName>
        <fullName evidence="1">Uncharacterized protein</fullName>
    </submittedName>
</protein>
<organism evidence="1 2">
    <name type="scientific">Skermania pinensis</name>
    <dbReference type="NCBI Taxonomy" id="39122"/>
    <lineage>
        <taxon>Bacteria</taxon>
        <taxon>Bacillati</taxon>
        <taxon>Actinomycetota</taxon>
        <taxon>Actinomycetes</taxon>
        <taxon>Mycobacteriales</taxon>
        <taxon>Gordoniaceae</taxon>
        <taxon>Skermania</taxon>
    </lineage>
</organism>
<dbReference type="RefSeq" id="WP_066467031.1">
    <property type="nucleotide sequence ID" value="NZ_CBCRUZ010000010.1"/>
</dbReference>
<accession>A0ABX8S8K2</accession>
<gene>
    <name evidence="1" type="ORF">KV203_01170</name>
</gene>
<dbReference type="EMBL" id="CP079105">
    <property type="protein sequence ID" value="QXQ14098.1"/>
    <property type="molecule type" value="Genomic_DNA"/>
</dbReference>
<proteinExistence type="predicted"/>
<name>A0ABX8S8K2_9ACTN</name>
<dbReference type="Proteomes" id="UP000887023">
    <property type="component" value="Chromosome"/>
</dbReference>
<keyword evidence="2" id="KW-1185">Reference proteome</keyword>
<reference evidence="1" key="1">
    <citation type="submission" date="2021-07" db="EMBL/GenBank/DDBJ databases">
        <title>Candidatus Kaistella beijingensis sp. nov. isolated from a municipal wastewater treatment plant is involved in sludge foaming.</title>
        <authorList>
            <person name="Song Y."/>
            <person name="Liu S.-J."/>
        </authorList>
    </citation>
    <scope>NUCLEOTIDE SEQUENCE</scope>
    <source>
        <strain evidence="1">DSM 43998</strain>
    </source>
</reference>